<dbReference type="InterPro" id="IPR052702">
    <property type="entry name" value="MscS-like_channel"/>
</dbReference>
<proteinExistence type="inferred from homology"/>
<dbReference type="InterPro" id="IPR023408">
    <property type="entry name" value="MscS_beta-dom_sf"/>
</dbReference>
<keyword evidence="6 7" id="KW-0472">Membrane</keyword>
<keyword evidence="5 7" id="KW-1133">Transmembrane helix</keyword>
<feature type="domain" description="Mechanosensitive ion channel MscS" evidence="9">
    <location>
        <begin position="593"/>
        <end position="659"/>
    </location>
</feature>
<gene>
    <name evidence="10" type="ORF">JIN84_10315</name>
</gene>
<feature type="transmembrane region" description="Helical" evidence="7">
    <location>
        <begin position="549"/>
        <end position="569"/>
    </location>
</feature>
<dbReference type="GO" id="GO:0005886">
    <property type="term" value="C:plasma membrane"/>
    <property type="evidence" value="ECO:0007669"/>
    <property type="project" value="UniProtKB-SubCell"/>
</dbReference>
<feature type="transmembrane region" description="Helical" evidence="7">
    <location>
        <begin position="575"/>
        <end position="606"/>
    </location>
</feature>
<feature type="transmembrane region" description="Helical" evidence="7">
    <location>
        <begin position="509"/>
        <end position="528"/>
    </location>
</feature>
<evidence type="ECO:0000256" key="8">
    <source>
        <dbReference type="SAM" id="SignalP"/>
    </source>
</evidence>
<evidence type="ECO:0000256" key="2">
    <source>
        <dbReference type="ARBA" id="ARBA00008017"/>
    </source>
</evidence>
<dbReference type="EMBL" id="JAENIK010000011">
    <property type="protein sequence ID" value="MBK1816007.1"/>
    <property type="molecule type" value="Genomic_DNA"/>
</dbReference>
<feature type="signal peptide" evidence="8">
    <location>
        <begin position="1"/>
        <end position="30"/>
    </location>
</feature>
<dbReference type="InterPro" id="IPR010920">
    <property type="entry name" value="LSM_dom_sf"/>
</dbReference>
<sequence length="780" mass="86640">MLFQKTSFKLKLACLLAAVLAFSNESPADAPGLKKVLESMGDQKSTPSGEKPDDRLARLQQWRKEGAESIARFDDPAAAASLPAGITPQDLEERRNEAEQTVQNIDRYLKSLDVAVSESKALEATRKETDAWVGFKELPPYSILMLDELRNEQDAMRGKLSSHESSMVVFQRALAPLLVETRANEEAANKLPVDGDDAVKWRRDASQAKARQFAVRVGLIQTSCEILGYQIESTRAELALLDRKIKIARSSTRFGKEDLAKIESASSERKAALTKELDAVQKRQKSATTARKQEQSALDALLASAPEGKAPEGLDLAKFRMDLANERVDTLEAVAEAFENLRQLEAMILSSYQERKSWYDAAKPDSRTKSLLALRDLRDRLNAWQVFIENEISGINADLSRLDSRYASTDPSDPKAPLMAEQRKGKAEKLAVFQRISRSVGSHLKLLERWIVDFTPRDKKTINQQLTESATEAWDLLLRIWSFEVTSSEEKVEVQGQVITTKVPVTLGGLLRALFFFTIGYAILARIANRIQGTITRRGHIAEAQAKTLRNWAMIVAAVFLAIGTLSLLKIPITIFAFFGGALAIGLGFGSQTLIKNFICGIIVLFERKIRVGDIVDVGGLSGTVSEINTRSSVLRGGDGKETLVPNSFFLENRITNLTLSNRRVRRTLSVRVAHGSSPQTVSTIIKECVERHGLILKEPAPVITFEDITDNAYVFTAFYWTEFNDKTNGDVVASDIRFMLEKRFSEAGIEFAGAKQDFPVRTDQPLQLEWIGNSNSPLA</sequence>
<dbReference type="InterPro" id="IPR006685">
    <property type="entry name" value="MscS_channel_2nd"/>
</dbReference>
<dbReference type="PANTHER" id="PTHR30347">
    <property type="entry name" value="POTASSIUM CHANNEL RELATED"/>
    <property type="match status" value="1"/>
</dbReference>
<feature type="chain" id="PRO_5037941865" evidence="8">
    <location>
        <begin position="31"/>
        <end position="780"/>
    </location>
</feature>
<evidence type="ECO:0000256" key="6">
    <source>
        <dbReference type="ARBA" id="ARBA00023136"/>
    </source>
</evidence>
<dbReference type="GO" id="GO:0008381">
    <property type="term" value="F:mechanosensitive monoatomic ion channel activity"/>
    <property type="evidence" value="ECO:0007669"/>
    <property type="project" value="UniProtKB-ARBA"/>
</dbReference>
<dbReference type="Gene3D" id="2.30.30.60">
    <property type="match status" value="1"/>
</dbReference>
<dbReference type="SUPFAM" id="SSF82689">
    <property type="entry name" value="Mechanosensitive channel protein MscS (YggB), C-terminal domain"/>
    <property type="match status" value="1"/>
</dbReference>
<evidence type="ECO:0000259" key="9">
    <source>
        <dbReference type="Pfam" id="PF00924"/>
    </source>
</evidence>
<dbReference type="RefSeq" id="WP_200350965.1">
    <property type="nucleotide sequence ID" value="NZ_BAABHZ010000006.1"/>
</dbReference>
<reference evidence="10" key="1">
    <citation type="submission" date="2021-01" db="EMBL/GenBank/DDBJ databases">
        <title>Modified the classification status of verrucomicrobia.</title>
        <authorList>
            <person name="Feng X."/>
        </authorList>
    </citation>
    <scope>NUCLEOTIDE SEQUENCE</scope>
    <source>
        <strain evidence="10">JCM 18052</strain>
    </source>
</reference>
<dbReference type="Gene3D" id="3.30.70.100">
    <property type="match status" value="1"/>
</dbReference>
<comment type="caution">
    <text evidence="10">The sequence shown here is derived from an EMBL/GenBank/DDBJ whole genome shotgun (WGS) entry which is preliminary data.</text>
</comment>
<evidence type="ECO:0000313" key="11">
    <source>
        <dbReference type="Proteomes" id="UP000600139"/>
    </source>
</evidence>
<dbReference type="SUPFAM" id="SSF82861">
    <property type="entry name" value="Mechanosensitive channel protein MscS (YggB), transmembrane region"/>
    <property type="match status" value="1"/>
</dbReference>
<evidence type="ECO:0000256" key="3">
    <source>
        <dbReference type="ARBA" id="ARBA00022475"/>
    </source>
</evidence>
<evidence type="ECO:0000256" key="7">
    <source>
        <dbReference type="SAM" id="Phobius"/>
    </source>
</evidence>
<evidence type="ECO:0000256" key="1">
    <source>
        <dbReference type="ARBA" id="ARBA00004651"/>
    </source>
</evidence>
<dbReference type="Proteomes" id="UP000600139">
    <property type="component" value="Unassembled WGS sequence"/>
</dbReference>
<keyword evidence="11" id="KW-1185">Reference proteome</keyword>
<protein>
    <submittedName>
        <fullName evidence="10">Mechanosensitive ion channel</fullName>
    </submittedName>
</protein>
<dbReference type="Gene3D" id="1.10.287.1260">
    <property type="match status" value="1"/>
</dbReference>
<evidence type="ECO:0000313" key="10">
    <source>
        <dbReference type="EMBL" id="MBK1816007.1"/>
    </source>
</evidence>
<dbReference type="AlphaFoldDB" id="A0A934V7C9"/>
<dbReference type="Pfam" id="PF00924">
    <property type="entry name" value="MS_channel_2nd"/>
    <property type="match status" value="1"/>
</dbReference>
<dbReference type="SUPFAM" id="SSF50182">
    <property type="entry name" value="Sm-like ribonucleoproteins"/>
    <property type="match status" value="1"/>
</dbReference>
<evidence type="ECO:0000256" key="4">
    <source>
        <dbReference type="ARBA" id="ARBA00022692"/>
    </source>
</evidence>
<dbReference type="PANTHER" id="PTHR30347:SF1">
    <property type="entry name" value="MECHANOSENSITIVE CHANNEL MSCK"/>
    <property type="match status" value="1"/>
</dbReference>
<accession>A0A934V7C9</accession>
<dbReference type="InterPro" id="IPR011066">
    <property type="entry name" value="MscS_channel_C_sf"/>
</dbReference>
<evidence type="ECO:0000256" key="5">
    <source>
        <dbReference type="ARBA" id="ARBA00022989"/>
    </source>
</evidence>
<comment type="similarity">
    <text evidence="2">Belongs to the MscS (TC 1.A.23) family.</text>
</comment>
<keyword evidence="3" id="KW-1003">Cell membrane</keyword>
<comment type="subcellular location">
    <subcellularLocation>
        <location evidence="1">Cell membrane</location>
        <topology evidence="1">Multi-pass membrane protein</topology>
    </subcellularLocation>
</comment>
<keyword evidence="8" id="KW-0732">Signal</keyword>
<name>A0A934V7C9_9BACT</name>
<keyword evidence="4 7" id="KW-0812">Transmembrane</keyword>
<dbReference type="InterPro" id="IPR011014">
    <property type="entry name" value="MscS_channel_TM-2"/>
</dbReference>
<organism evidence="10 11">
    <name type="scientific">Luteolibacter yonseiensis</name>
    <dbReference type="NCBI Taxonomy" id="1144680"/>
    <lineage>
        <taxon>Bacteria</taxon>
        <taxon>Pseudomonadati</taxon>
        <taxon>Verrucomicrobiota</taxon>
        <taxon>Verrucomicrobiia</taxon>
        <taxon>Verrucomicrobiales</taxon>
        <taxon>Verrucomicrobiaceae</taxon>
        <taxon>Luteolibacter</taxon>
    </lineage>
</organism>